<feature type="domain" description="Luciferase-like" evidence="5">
    <location>
        <begin position="24"/>
        <end position="251"/>
    </location>
</feature>
<dbReference type="RefSeq" id="WP_208250087.1">
    <property type="nucleotide sequence ID" value="NZ_JAGEPF010000031.1"/>
</dbReference>
<dbReference type="InterPro" id="IPR036661">
    <property type="entry name" value="Luciferase-like_sf"/>
</dbReference>
<dbReference type="InterPro" id="IPR011251">
    <property type="entry name" value="Luciferase-like_dom"/>
</dbReference>
<dbReference type="InterPro" id="IPR050172">
    <property type="entry name" value="SsuD_RutA_monooxygenase"/>
</dbReference>
<keyword evidence="4" id="KW-0503">Monooxygenase</keyword>
<protein>
    <submittedName>
        <fullName evidence="6">LLM class flavin-dependent oxidoreductase</fullName>
    </submittedName>
</protein>
<dbReference type="Pfam" id="PF00296">
    <property type="entry name" value="Bac_luciferase"/>
    <property type="match status" value="1"/>
</dbReference>
<evidence type="ECO:0000313" key="7">
    <source>
        <dbReference type="Proteomes" id="UP000680206"/>
    </source>
</evidence>
<keyword evidence="7" id="KW-1185">Reference proteome</keyword>
<evidence type="ECO:0000256" key="4">
    <source>
        <dbReference type="ARBA" id="ARBA00023033"/>
    </source>
</evidence>
<sequence>MPHEAEAGGIGVLLPNGVPGCTGDTLRTWIREIEDGPFSSLGVADRYVYVNHEIMMTMAAAAALTSRVRLMSAAFLGPLRPTPLFAKQVATLAALAPGRVSLGLAIGNRVNDYAAAGIPWERRGRIMDEQLRALAEIRDLKGEENTVGPELGEIELLIGGASDPALRRLVEHGDGLVSGGLKPEVFAFEAFATVKAWEGAGKAGRPRLVASMWYASSEKPGDLAEARLDSYLKDGGPPEHVISGIARGRDGIEAAYRAYRAQGADEVLFFPLLDDPSELEFLADVAGSLPVVERGEPTPDFSLFESGPSMKGRHA</sequence>
<evidence type="ECO:0000256" key="2">
    <source>
        <dbReference type="ARBA" id="ARBA00022643"/>
    </source>
</evidence>
<comment type="caution">
    <text evidence="6">The sequence shown here is derived from an EMBL/GenBank/DDBJ whole genome shotgun (WGS) entry which is preliminary data.</text>
</comment>
<organism evidence="6 7">
    <name type="scientific">Actinomadura violacea</name>
    <dbReference type="NCBI Taxonomy" id="2819934"/>
    <lineage>
        <taxon>Bacteria</taxon>
        <taxon>Bacillati</taxon>
        <taxon>Actinomycetota</taxon>
        <taxon>Actinomycetes</taxon>
        <taxon>Streptosporangiales</taxon>
        <taxon>Thermomonosporaceae</taxon>
        <taxon>Actinomadura</taxon>
    </lineage>
</organism>
<accession>A0ABS3S4Q4</accession>
<gene>
    <name evidence="6" type="ORF">J4709_41050</name>
</gene>
<dbReference type="SUPFAM" id="SSF51679">
    <property type="entry name" value="Bacterial luciferase-like"/>
    <property type="match status" value="1"/>
</dbReference>
<dbReference type="Proteomes" id="UP000680206">
    <property type="component" value="Unassembled WGS sequence"/>
</dbReference>
<evidence type="ECO:0000256" key="3">
    <source>
        <dbReference type="ARBA" id="ARBA00023002"/>
    </source>
</evidence>
<dbReference type="PANTHER" id="PTHR42847:SF4">
    <property type="entry name" value="ALKANESULFONATE MONOOXYGENASE-RELATED"/>
    <property type="match status" value="1"/>
</dbReference>
<dbReference type="PANTHER" id="PTHR42847">
    <property type="entry name" value="ALKANESULFONATE MONOOXYGENASE"/>
    <property type="match status" value="1"/>
</dbReference>
<name>A0ABS3S4Q4_9ACTN</name>
<evidence type="ECO:0000259" key="5">
    <source>
        <dbReference type="Pfam" id="PF00296"/>
    </source>
</evidence>
<keyword evidence="1" id="KW-0285">Flavoprotein</keyword>
<evidence type="ECO:0000256" key="1">
    <source>
        <dbReference type="ARBA" id="ARBA00022630"/>
    </source>
</evidence>
<proteinExistence type="predicted"/>
<reference evidence="6 7" key="1">
    <citation type="submission" date="2021-03" db="EMBL/GenBank/DDBJ databases">
        <title>Actinomadura violae sp. nov., isolated from lichen in Thailand.</title>
        <authorList>
            <person name="Kanchanasin P."/>
            <person name="Saeng-In P."/>
            <person name="Phongsopitanun W."/>
            <person name="Yuki M."/>
            <person name="Kudo T."/>
            <person name="Ohkuma M."/>
            <person name="Tanasupawat S."/>
        </authorList>
    </citation>
    <scope>NUCLEOTIDE SEQUENCE [LARGE SCALE GENOMIC DNA]</scope>
    <source>
        <strain evidence="6 7">LCR2-06</strain>
    </source>
</reference>
<keyword evidence="2" id="KW-0288">FMN</keyword>
<dbReference type="Gene3D" id="3.20.20.30">
    <property type="entry name" value="Luciferase-like domain"/>
    <property type="match status" value="1"/>
</dbReference>
<dbReference type="EMBL" id="JAGEPF010000031">
    <property type="protein sequence ID" value="MBO2463976.1"/>
    <property type="molecule type" value="Genomic_DNA"/>
</dbReference>
<evidence type="ECO:0000313" key="6">
    <source>
        <dbReference type="EMBL" id="MBO2463976.1"/>
    </source>
</evidence>
<keyword evidence="3" id="KW-0560">Oxidoreductase</keyword>